<gene>
    <name evidence="1" type="ORF">BRW65_10715</name>
</gene>
<organism evidence="1 2">
    <name type="scientific">Mycobacterium paraffinicum</name>
    <dbReference type="NCBI Taxonomy" id="53378"/>
    <lineage>
        <taxon>Bacteria</taxon>
        <taxon>Bacillati</taxon>
        <taxon>Actinomycetota</taxon>
        <taxon>Actinomycetes</taxon>
        <taxon>Mycobacteriales</taxon>
        <taxon>Mycobacteriaceae</taxon>
        <taxon>Mycobacterium</taxon>
    </lineage>
</organism>
<evidence type="ECO:0000313" key="2">
    <source>
        <dbReference type="Proteomes" id="UP000186438"/>
    </source>
</evidence>
<comment type="caution">
    <text evidence="1">The sequence shown here is derived from an EMBL/GenBank/DDBJ whole genome shotgun (WGS) entry which is preliminary data.</text>
</comment>
<keyword evidence="2" id="KW-1185">Reference proteome</keyword>
<evidence type="ECO:0000313" key="1">
    <source>
        <dbReference type="EMBL" id="OJZ73843.1"/>
    </source>
</evidence>
<dbReference type="Pfam" id="PF06013">
    <property type="entry name" value="WXG100"/>
    <property type="match status" value="1"/>
</dbReference>
<protein>
    <recommendedName>
        <fullName evidence="3">WXG100 family type VII secretion target</fullName>
    </recommendedName>
</protein>
<dbReference type="InterPro" id="IPR036689">
    <property type="entry name" value="ESAT-6-like_sf"/>
</dbReference>
<dbReference type="InterPro" id="IPR010310">
    <property type="entry name" value="T7SS_ESAT-6-like"/>
</dbReference>
<dbReference type="SUPFAM" id="SSF140453">
    <property type="entry name" value="EsxAB dimer-like"/>
    <property type="match status" value="1"/>
</dbReference>
<sequence>MIMARRTVNENELVDAADAMRQFCLTMKDRLSVVAKDLQGLQGTWEGVGFDVFLERVQHWQRWADETSEQVFDMHLNAHIAHRNYTHNAEVNTAMWGG</sequence>
<accession>A0A1Q4HVV7</accession>
<reference evidence="1 2" key="1">
    <citation type="submission" date="2016-11" db="EMBL/GenBank/DDBJ databases">
        <title>Genome sequences of unsequenced Mycobacteria.</title>
        <authorList>
            <person name="Greninger A.L."/>
            <person name="Fang F."/>
            <person name="Jerome K.R."/>
        </authorList>
    </citation>
    <scope>NUCLEOTIDE SEQUENCE [LARGE SCALE GENOMIC DNA]</scope>
    <source>
        <strain evidence="1 2">M11</strain>
    </source>
</reference>
<dbReference type="EMBL" id="MPNT01000008">
    <property type="protein sequence ID" value="OJZ73843.1"/>
    <property type="molecule type" value="Genomic_DNA"/>
</dbReference>
<dbReference type="Proteomes" id="UP000186438">
    <property type="component" value="Unassembled WGS sequence"/>
</dbReference>
<dbReference type="STRING" id="53378.BRW65_10715"/>
<proteinExistence type="predicted"/>
<dbReference type="AlphaFoldDB" id="A0A1Q4HVV7"/>
<name>A0A1Q4HVV7_9MYCO</name>
<dbReference type="Gene3D" id="1.10.287.1060">
    <property type="entry name" value="ESAT-6-like"/>
    <property type="match status" value="1"/>
</dbReference>
<evidence type="ECO:0008006" key="3">
    <source>
        <dbReference type="Google" id="ProtNLM"/>
    </source>
</evidence>